<protein>
    <recommendedName>
        <fullName evidence="3">CID domain-containing protein</fullName>
    </recommendedName>
</protein>
<evidence type="ECO:0000313" key="5">
    <source>
        <dbReference type="Proteomes" id="UP000254866"/>
    </source>
</evidence>
<dbReference type="InterPro" id="IPR031833">
    <property type="entry name" value="DUF4748"/>
</dbReference>
<dbReference type="RefSeq" id="XP_031869104.1">
    <property type="nucleotide sequence ID" value="XM_032014423.1"/>
</dbReference>
<keyword evidence="5" id="KW-1185">Reference proteome</keyword>
<feature type="compositionally biased region" description="Pro residues" evidence="1">
    <location>
        <begin position="534"/>
        <end position="555"/>
    </location>
</feature>
<dbReference type="PANTHER" id="PTHR12323">
    <property type="entry name" value="SR-RELATED CTD ASSOCIATED FACTOR 6"/>
    <property type="match status" value="1"/>
</dbReference>
<reference evidence="4 5" key="1">
    <citation type="journal article" date="2018" name="IMA Fungus">
        <title>IMA Genome-F 9: Draft genome sequence of Annulohypoxylon stygium, Aspergillus mulundensis, Berkeleyomyces basicola (syn. Thielaviopsis basicola), Ceratocystis smalleyi, two Cercospora beticola strains, Coleophoma cylindrospora, Fusarium fracticaudum, Phialophora cf. hyalina, and Morchella septimelata.</title>
        <authorList>
            <person name="Wingfield B.D."/>
            <person name="Bills G.F."/>
            <person name="Dong Y."/>
            <person name="Huang W."/>
            <person name="Nel W.J."/>
            <person name="Swalarsk-Parry B.S."/>
            <person name="Vaghefi N."/>
            <person name="Wilken P.M."/>
            <person name="An Z."/>
            <person name="de Beer Z.W."/>
            <person name="De Vos L."/>
            <person name="Chen L."/>
            <person name="Duong T.A."/>
            <person name="Gao Y."/>
            <person name="Hammerbacher A."/>
            <person name="Kikkert J.R."/>
            <person name="Li Y."/>
            <person name="Li H."/>
            <person name="Li K."/>
            <person name="Li Q."/>
            <person name="Liu X."/>
            <person name="Ma X."/>
            <person name="Naidoo K."/>
            <person name="Pethybridge S.J."/>
            <person name="Sun J."/>
            <person name="Steenkamp E.T."/>
            <person name="van der Nest M.A."/>
            <person name="van Wyk S."/>
            <person name="Wingfield M.J."/>
            <person name="Xiong C."/>
            <person name="Yue Q."/>
            <person name="Zhang X."/>
        </authorList>
    </citation>
    <scope>NUCLEOTIDE SEQUENCE [LARGE SCALE GENOMIC DNA]</scope>
    <source>
        <strain evidence="4 5">BP 5553</strain>
    </source>
</reference>
<evidence type="ECO:0000256" key="2">
    <source>
        <dbReference type="SAM" id="Phobius"/>
    </source>
</evidence>
<dbReference type="STRING" id="2656787.A0A370TLQ2"/>
<feature type="compositionally biased region" description="Gly residues" evidence="1">
    <location>
        <begin position="646"/>
        <end position="656"/>
    </location>
</feature>
<gene>
    <name evidence="4" type="ORF">BP5553_05800</name>
</gene>
<feature type="compositionally biased region" description="Pro residues" evidence="1">
    <location>
        <begin position="562"/>
        <end position="587"/>
    </location>
</feature>
<keyword evidence="2" id="KW-0472">Membrane</keyword>
<evidence type="ECO:0000259" key="3">
    <source>
        <dbReference type="PROSITE" id="PS51391"/>
    </source>
</evidence>
<dbReference type="GO" id="GO:0006874">
    <property type="term" value="P:intracellular calcium ion homeostasis"/>
    <property type="evidence" value="ECO:0007669"/>
    <property type="project" value="TreeGrafter"/>
</dbReference>
<dbReference type="Pfam" id="PF04818">
    <property type="entry name" value="CID"/>
    <property type="match status" value="1"/>
</dbReference>
<dbReference type="OrthoDB" id="21470at2759"/>
<dbReference type="Pfam" id="PF15932">
    <property type="entry name" value="DUF4748"/>
    <property type="match status" value="1"/>
</dbReference>
<dbReference type="AlphaFoldDB" id="A0A370TLQ2"/>
<keyword evidence="2" id="KW-1133">Transmembrane helix</keyword>
<evidence type="ECO:0000256" key="1">
    <source>
        <dbReference type="SAM" id="MobiDB-lite"/>
    </source>
</evidence>
<feature type="region of interest" description="Disordered" evidence="1">
    <location>
        <begin position="49"/>
        <end position="98"/>
    </location>
</feature>
<dbReference type="EMBL" id="NPIC01000004">
    <property type="protein sequence ID" value="RDL36448.1"/>
    <property type="molecule type" value="Genomic_DNA"/>
</dbReference>
<dbReference type="PANTHER" id="PTHR12323:SF0">
    <property type="entry name" value="CALCIUM HOMEOSTASIS ENDOPLASMIC RETICULUM PROTEIN"/>
    <property type="match status" value="1"/>
</dbReference>
<accession>A0A370TLQ2</accession>
<dbReference type="PROSITE" id="PS51391">
    <property type="entry name" value="CID"/>
    <property type="match status" value="1"/>
</dbReference>
<name>A0A370TLQ2_9HELO</name>
<sequence>MNTVKSFWVGMGSLCVAGGTAYFFAKRQINEDRAVRFEAERRRQKMQNDLEYASKFGNPPATDSAESAKRDAIAKGDTAGSPSREINSDPATKSKYEPEQKPIDMASHQLAIAKASFSAGLLRPDPTSLSRDDIAHFHSLLNSVVVQCTRLNVQKCKHWILENTIQSTARSTALGKYLTALANSFAESTRTDTTTRREPSTKRKRLHLLYLINDLLYHAKYRVNDASVCSKVQPVLVNLFGSAASFKNCPKHQQKISDILTIWEDKGYYAKDYIGKLREAVKNASEAGDFAPGGTGTPGNGNQASTTKLAKSAPFVLPAMHGDPSTPWFDLPAGNLMPAIVPNSTRPINPDMIKPMQFVAGPASEDLVHAVKALLENVQSIYGIESKENEGVSGDIDELGQRIILDEITGDVLEGEGYYGWSRGFCEKIKRRKKGLDRPGEGRDRRSRSRSSSRGRKRGRSDSESSLEGYRPMRRRHSYSSSRSPESDHGRNGGHRPRSRDRSYSRSPQRSPNPQQASSYSREAQPPSGRGNGFPPPPPPPIGGNHLPPPPPQVPYPGFNPNFPPPPSFNGSAPPPFGSWPPPPPPMHFNQQSPWPIPPPPPGNPPPHMNYQTPGGFPPNVPGGWQGGDGRGYNNNSWNNGHRGGRGGNYRGRGWS</sequence>
<dbReference type="GeneID" id="43598649"/>
<evidence type="ECO:0000313" key="4">
    <source>
        <dbReference type="EMBL" id="RDL36448.1"/>
    </source>
</evidence>
<proteinExistence type="predicted"/>
<feature type="region of interest" description="Disordered" evidence="1">
    <location>
        <begin position="433"/>
        <end position="656"/>
    </location>
</feature>
<dbReference type="InterPro" id="IPR008942">
    <property type="entry name" value="ENTH_VHS"/>
</dbReference>
<dbReference type="InterPro" id="IPR006569">
    <property type="entry name" value="CID_dom"/>
</dbReference>
<feature type="compositionally biased region" description="Low complexity" evidence="1">
    <location>
        <begin position="632"/>
        <end position="641"/>
    </location>
</feature>
<comment type="caution">
    <text evidence="4">The sequence shown here is derived from an EMBL/GenBank/DDBJ whole genome shotgun (WGS) entry which is preliminary data.</text>
</comment>
<dbReference type="Gene3D" id="1.25.40.90">
    <property type="match status" value="1"/>
</dbReference>
<dbReference type="Proteomes" id="UP000254866">
    <property type="component" value="Unassembled WGS sequence"/>
</dbReference>
<feature type="compositionally biased region" description="Basic residues" evidence="1">
    <location>
        <begin position="445"/>
        <end position="459"/>
    </location>
</feature>
<feature type="compositionally biased region" description="Polar residues" evidence="1">
    <location>
        <begin position="80"/>
        <end position="91"/>
    </location>
</feature>
<dbReference type="GO" id="GO:0048471">
    <property type="term" value="C:perinuclear region of cytoplasm"/>
    <property type="evidence" value="ECO:0007669"/>
    <property type="project" value="TreeGrafter"/>
</dbReference>
<feature type="compositionally biased region" description="Pro residues" evidence="1">
    <location>
        <begin position="595"/>
        <end position="608"/>
    </location>
</feature>
<feature type="domain" description="CID" evidence="3">
    <location>
        <begin position="129"/>
        <end position="285"/>
    </location>
</feature>
<organism evidence="4 5">
    <name type="scientific">Venustampulla echinocandica</name>
    <dbReference type="NCBI Taxonomy" id="2656787"/>
    <lineage>
        <taxon>Eukaryota</taxon>
        <taxon>Fungi</taxon>
        <taxon>Dikarya</taxon>
        <taxon>Ascomycota</taxon>
        <taxon>Pezizomycotina</taxon>
        <taxon>Leotiomycetes</taxon>
        <taxon>Helotiales</taxon>
        <taxon>Pleuroascaceae</taxon>
        <taxon>Venustampulla</taxon>
    </lineage>
</organism>
<feature type="compositionally biased region" description="Low complexity" evidence="1">
    <location>
        <begin position="505"/>
        <end position="519"/>
    </location>
</feature>
<feature type="transmembrane region" description="Helical" evidence="2">
    <location>
        <begin position="6"/>
        <end position="25"/>
    </location>
</feature>
<keyword evidence="2" id="KW-0812">Transmembrane</keyword>